<dbReference type="RefSeq" id="WP_188914718.1">
    <property type="nucleotide sequence ID" value="NZ_BMMF01000012.1"/>
</dbReference>
<dbReference type="Gene3D" id="3.30.70.2740">
    <property type="match status" value="1"/>
</dbReference>
<organism evidence="9 10">
    <name type="scientific">Salinarimonas ramus</name>
    <dbReference type="NCBI Taxonomy" id="690164"/>
    <lineage>
        <taxon>Bacteria</taxon>
        <taxon>Pseudomonadati</taxon>
        <taxon>Pseudomonadota</taxon>
        <taxon>Alphaproteobacteria</taxon>
        <taxon>Hyphomicrobiales</taxon>
        <taxon>Salinarimonadaceae</taxon>
        <taxon>Salinarimonas</taxon>
    </lineage>
</organism>
<dbReference type="SUPFAM" id="SSF56176">
    <property type="entry name" value="FAD-binding/transporter-associated domain-like"/>
    <property type="match status" value="1"/>
</dbReference>
<dbReference type="Gene3D" id="3.30.465.10">
    <property type="match status" value="1"/>
</dbReference>
<dbReference type="FunFam" id="3.30.70.2740:FF:000001">
    <property type="entry name" value="D-lactate dehydrogenase mitochondrial"/>
    <property type="match status" value="1"/>
</dbReference>
<dbReference type="InterPro" id="IPR016164">
    <property type="entry name" value="FAD-linked_Oxase-like_C"/>
</dbReference>
<protein>
    <recommendedName>
        <fullName evidence="7">D-lactate dehydrogenase (cytochrome)</fullName>
        <ecNumber evidence="7">1.1.2.4</ecNumber>
    </recommendedName>
</protein>
<dbReference type="Proteomes" id="UP000600449">
    <property type="component" value="Unassembled WGS sequence"/>
</dbReference>
<evidence type="ECO:0000256" key="6">
    <source>
        <dbReference type="ARBA" id="ARBA00023002"/>
    </source>
</evidence>
<evidence type="ECO:0000256" key="5">
    <source>
        <dbReference type="ARBA" id="ARBA00022946"/>
    </source>
</evidence>
<keyword evidence="10" id="KW-1185">Reference proteome</keyword>
<reference evidence="9 10" key="1">
    <citation type="journal article" date="2014" name="Int. J. Syst. Evol. Microbiol.">
        <title>Complete genome sequence of Corynebacterium casei LMG S-19264T (=DSM 44701T), isolated from a smear-ripened cheese.</title>
        <authorList>
            <consortium name="US DOE Joint Genome Institute (JGI-PGF)"/>
            <person name="Walter F."/>
            <person name="Albersmeier A."/>
            <person name="Kalinowski J."/>
            <person name="Ruckert C."/>
        </authorList>
    </citation>
    <scope>NUCLEOTIDE SEQUENCE [LARGE SCALE GENOMIC DNA]</scope>
    <source>
        <strain evidence="9 10">CGMCC 1.9161</strain>
    </source>
</reference>
<dbReference type="InterPro" id="IPR006094">
    <property type="entry name" value="Oxid_FAD_bind_N"/>
</dbReference>
<dbReference type="SUPFAM" id="SSF55103">
    <property type="entry name" value="FAD-linked oxidases, C-terminal domain"/>
    <property type="match status" value="1"/>
</dbReference>
<dbReference type="PANTHER" id="PTHR11748">
    <property type="entry name" value="D-LACTATE DEHYDROGENASE"/>
    <property type="match status" value="1"/>
</dbReference>
<dbReference type="Pfam" id="PF01565">
    <property type="entry name" value="FAD_binding_4"/>
    <property type="match status" value="1"/>
</dbReference>
<dbReference type="InterPro" id="IPR016166">
    <property type="entry name" value="FAD-bd_PCMH"/>
</dbReference>
<dbReference type="GO" id="GO:1903457">
    <property type="term" value="P:lactate catabolic process"/>
    <property type="evidence" value="ECO:0007669"/>
    <property type="project" value="TreeGrafter"/>
</dbReference>
<comment type="similarity">
    <text evidence="2">Belongs to the FAD-binding oxidoreductase/transferase type 4 family.</text>
</comment>
<evidence type="ECO:0000313" key="10">
    <source>
        <dbReference type="Proteomes" id="UP000600449"/>
    </source>
</evidence>
<evidence type="ECO:0000256" key="4">
    <source>
        <dbReference type="ARBA" id="ARBA00022827"/>
    </source>
</evidence>
<keyword evidence="6" id="KW-0560">Oxidoreductase</keyword>
<feature type="domain" description="FAD-binding PCMH-type" evidence="8">
    <location>
        <begin position="50"/>
        <end position="227"/>
    </location>
</feature>
<evidence type="ECO:0000256" key="1">
    <source>
        <dbReference type="ARBA" id="ARBA00001974"/>
    </source>
</evidence>
<sequence>MNAPLRQPRTRPSPQTLDSVLAQLAARFGERFSTAPALREQHASTLTWAANEPPDAVVFPQDAEEVAAIVRACAAHRVPVIPFGAGSSLEGHVNAPFGGVCVDTSRMNAVRAVHAEDLDCVVEPGVTRKQLDAHLRDQGLFFPIDPGADATLGGMVATRASGTNAVRYGTMRDNVVALEAVMPTGEIVRTARRARKSSAGYDLTRLLVGSEGTLGIVTEITLRLHGIPEAISGGVCAFPSVRAACEATILTIQSGIPVARIELLDAAQIRACNAYSKLDLAEAPTLFVEFHGTRAGVREEAERFGEIARECGGGAFAWATEAEARGRLWQARHDAYWAAMSLCPGAKGISTDVCVPISRLAECVEATEADLARSRIVGTIVGHVGDGNFHVLPLVDDSDPDEVARVRAFIDRLVERALDMEGTCTGEHGVGQKKMRFLEAEHGPGALELMRTIKRAIDPHDIMNPGKVLLP</sequence>
<evidence type="ECO:0000313" key="9">
    <source>
        <dbReference type="EMBL" id="GGK46272.1"/>
    </source>
</evidence>
<dbReference type="GO" id="GO:0071949">
    <property type="term" value="F:FAD binding"/>
    <property type="evidence" value="ECO:0007669"/>
    <property type="project" value="InterPro"/>
</dbReference>
<dbReference type="InterPro" id="IPR036318">
    <property type="entry name" value="FAD-bd_PCMH-like_sf"/>
</dbReference>
<dbReference type="Gene3D" id="1.10.45.10">
    <property type="entry name" value="Vanillyl-alcohol Oxidase, Chain A, domain 4"/>
    <property type="match status" value="1"/>
</dbReference>
<dbReference type="FunFam" id="1.10.45.10:FF:000001">
    <property type="entry name" value="D-lactate dehydrogenase mitochondrial"/>
    <property type="match status" value="1"/>
</dbReference>
<dbReference type="EC" id="1.1.2.4" evidence="7"/>
<comment type="cofactor">
    <cofactor evidence="1">
        <name>FAD</name>
        <dbReference type="ChEBI" id="CHEBI:57692"/>
    </cofactor>
</comment>
<gene>
    <name evidence="9" type="ORF">GCM10011322_36670</name>
</gene>
<keyword evidence="4" id="KW-0274">FAD</keyword>
<dbReference type="Pfam" id="PF02913">
    <property type="entry name" value="FAD-oxidase_C"/>
    <property type="match status" value="1"/>
</dbReference>
<evidence type="ECO:0000256" key="3">
    <source>
        <dbReference type="ARBA" id="ARBA00022630"/>
    </source>
</evidence>
<dbReference type="FunFam" id="3.30.465.10:FF:000016">
    <property type="entry name" value="probable D-lactate dehydrogenase, mitochondrial"/>
    <property type="match status" value="1"/>
</dbReference>
<comment type="caution">
    <text evidence="9">The sequence shown here is derived from an EMBL/GenBank/DDBJ whole genome shotgun (WGS) entry which is preliminary data.</text>
</comment>
<accession>A0A917V6I5</accession>
<dbReference type="PROSITE" id="PS51387">
    <property type="entry name" value="FAD_PCMH"/>
    <property type="match status" value="1"/>
</dbReference>
<evidence type="ECO:0000259" key="8">
    <source>
        <dbReference type="PROSITE" id="PS51387"/>
    </source>
</evidence>
<dbReference type="InterPro" id="IPR016171">
    <property type="entry name" value="Vanillyl_alc_oxidase_C-sub2"/>
</dbReference>
<dbReference type="AlphaFoldDB" id="A0A917V6I5"/>
<keyword evidence="5" id="KW-0809">Transit peptide</keyword>
<evidence type="ECO:0000256" key="7">
    <source>
        <dbReference type="ARBA" id="ARBA00038897"/>
    </source>
</evidence>
<name>A0A917V6I5_9HYPH</name>
<dbReference type="GO" id="GO:0008720">
    <property type="term" value="F:D-lactate dehydrogenase (NAD+) activity"/>
    <property type="evidence" value="ECO:0007669"/>
    <property type="project" value="TreeGrafter"/>
</dbReference>
<proteinExistence type="inferred from homology"/>
<dbReference type="GO" id="GO:0004458">
    <property type="term" value="F:D-lactate dehydrogenase (cytochrome) activity"/>
    <property type="evidence" value="ECO:0007669"/>
    <property type="project" value="UniProtKB-EC"/>
</dbReference>
<dbReference type="InterPro" id="IPR016169">
    <property type="entry name" value="FAD-bd_PCMH_sub2"/>
</dbReference>
<evidence type="ECO:0000256" key="2">
    <source>
        <dbReference type="ARBA" id="ARBA00008000"/>
    </source>
</evidence>
<dbReference type="PANTHER" id="PTHR11748:SF111">
    <property type="entry name" value="D-LACTATE DEHYDROGENASE, MITOCHONDRIAL-RELATED"/>
    <property type="match status" value="1"/>
</dbReference>
<dbReference type="EMBL" id="BMMF01000012">
    <property type="protein sequence ID" value="GGK46272.1"/>
    <property type="molecule type" value="Genomic_DNA"/>
</dbReference>
<dbReference type="InterPro" id="IPR004113">
    <property type="entry name" value="FAD-bd_oxidored_4_C"/>
</dbReference>
<keyword evidence="3" id="KW-0285">Flavoprotein</keyword>